<reference evidence="3" key="1">
    <citation type="submission" date="2022-12" db="EMBL/GenBank/DDBJ databases">
        <authorList>
            <person name="Mo P."/>
        </authorList>
    </citation>
    <scope>NUCLEOTIDE SEQUENCE [LARGE SCALE GENOMIC DNA]</scope>
    <source>
        <strain evidence="3">HUAS 3-15</strain>
    </source>
</reference>
<evidence type="ECO:0000313" key="2">
    <source>
        <dbReference type="EMBL" id="WBP89603.1"/>
    </source>
</evidence>
<protein>
    <submittedName>
        <fullName evidence="2">Uncharacterized protein</fullName>
    </submittedName>
</protein>
<dbReference type="Proteomes" id="UP001212821">
    <property type="component" value="Chromosome"/>
</dbReference>
<dbReference type="EMBL" id="CP115450">
    <property type="protein sequence ID" value="WBP89603.1"/>
    <property type="molecule type" value="Genomic_DNA"/>
</dbReference>
<proteinExistence type="predicted"/>
<dbReference type="RefSeq" id="WP_270147998.1">
    <property type="nucleotide sequence ID" value="NZ_CP115450.1"/>
</dbReference>
<accession>A0ABY7QAC0</accession>
<feature type="region of interest" description="Disordered" evidence="1">
    <location>
        <begin position="1"/>
        <end position="20"/>
    </location>
</feature>
<evidence type="ECO:0000256" key="1">
    <source>
        <dbReference type="SAM" id="MobiDB-lite"/>
    </source>
</evidence>
<organism evidence="2 3">
    <name type="scientific">Kitasatospora cathayae</name>
    <dbReference type="NCBI Taxonomy" id="3004092"/>
    <lineage>
        <taxon>Bacteria</taxon>
        <taxon>Bacillati</taxon>
        <taxon>Actinomycetota</taxon>
        <taxon>Actinomycetes</taxon>
        <taxon>Kitasatosporales</taxon>
        <taxon>Streptomycetaceae</taxon>
        <taxon>Kitasatospora</taxon>
    </lineage>
</organism>
<sequence>MTDPLPTSAFHAPDPAPSITDRRIGALDVHATDPGVRRLREWAHAGVGRGPG</sequence>
<evidence type="ECO:0000313" key="3">
    <source>
        <dbReference type="Proteomes" id="UP001212821"/>
    </source>
</evidence>
<keyword evidence="3" id="KW-1185">Reference proteome</keyword>
<gene>
    <name evidence="2" type="ORF">O1G21_29670</name>
</gene>
<name>A0ABY7QAC0_9ACTN</name>